<organism evidence="2 3">
    <name type="scientific">Rhizoctonia solani</name>
    <dbReference type="NCBI Taxonomy" id="456999"/>
    <lineage>
        <taxon>Eukaryota</taxon>
        <taxon>Fungi</taxon>
        <taxon>Dikarya</taxon>
        <taxon>Basidiomycota</taxon>
        <taxon>Agaricomycotina</taxon>
        <taxon>Agaricomycetes</taxon>
        <taxon>Cantharellales</taxon>
        <taxon>Ceratobasidiaceae</taxon>
        <taxon>Rhizoctonia</taxon>
    </lineage>
</organism>
<dbReference type="EMBL" id="CAJMWV010003774">
    <property type="protein sequence ID" value="CAE6487754.1"/>
    <property type="molecule type" value="Genomic_DNA"/>
</dbReference>
<sequence length="196" mass="21985">MMASYSARIKGVLDIAPAINHELGRLLRLLQLTHKRIHETVPVQEPYWKWVGSMESVHHLVHALSNMEVVSKVYDAFTRNAFFREANGLHSKRVASEPSAYAPRQIATVQCIRGSSKITHAGLTIQTESLQSERMTGHSLRSASTQHPQGPQISPANSWQITQGTLTESPVDTHPYCCTHIPTYSLKWCTCFTHDL</sequence>
<feature type="region of interest" description="Disordered" evidence="1">
    <location>
        <begin position="134"/>
        <end position="155"/>
    </location>
</feature>
<protein>
    <submittedName>
        <fullName evidence="2">Uncharacterized protein</fullName>
    </submittedName>
</protein>
<evidence type="ECO:0000256" key="1">
    <source>
        <dbReference type="SAM" id="MobiDB-lite"/>
    </source>
</evidence>
<reference evidence="2" key="1">
    <citation type="submission" date="2021-01" db="EMBL/GenBank/DDBJ databases">
        <authorList>
            <person name="Kaushik A."/>
        </authorList>
    </citation>
    <scope>NUCLEOTIDE SEQUENCE</scope>
    <source>
        <strain evidence="2">AG3-1AP</strain>
    </source>
</reference>
<dbReference type="Proteomes" id="UP000663831">
    <property type="component" value="Unassembled WGS sequence"/>
</dbReference>
<name>A0A8H3H8Q8_9AGAM</name>
<comment type="caution">
    <text evidence="2">The sequence shown here is derived from an EMBL/GenBank/DDBJ whole genome shotgun (WGS) entry which is preliminary data.</text>
</comment>
<evidence type="ECO:0000313" key="2">
    <source>
        <dbReference type="EMBL" id="CAE6487754.1"/>
    </source>
</evidence>
<dbReference type="AlphaFoldDB" id="A0A8H3H8Q8"/>
<gene>
    <name evidence="2" type="ORF">RDB_LOCUS105675</name>
</gene>
<accession>A0A8H3H8Q8</accession>
<evidence type="ECO:0000313" key="3">
    <source>
        <dbReference type="Proteomes" id="UP000663831"/>
    </source>
</evidence>
<proteinExistence type="predicted"/>